<accession>A0A1J3CMN7</accession>
<dbReference type="AlphaFoldDB" id="A0A1J3CMN7"/>
<dbReference type="EMBL" id="GEVI01025184">
    <property type="protein sequence ID" value="JAU07136.1"/>
    <property type="molecule type" value="Transcribed_RNA"/>
</dbReference>
<proteinExistence type="predicted"/>
<gene>
    <name evidence="2" type="ORF">GA_TR2917_c2_g1_i1_g.9169</name>
</gene>
<evidence type="ECO:0000256" key="1">
    <source>
        <dbReference type="SAM" id="MobiDB-lite"/>
    </source>
</evidence>
<reference evidence="2" key="1">
    <citation type="submission" date="2016-07" db="EMBL/GenBank/DDBJ databases">
        <title>De novo transcriptome assembly of four accessions of the metal hyperaccumulator plant Noccaea caerulescens.</title>
        <authorList>
            <person name="Blande D."/>
            <person name="Halimaa P."/>
            <person name="Tervahauta A.I."/>
            <person name="Aarts M.G."/>
            <person name="Karenlampi S.O."/>
        </authorList>
    </citation>
    <scope>NUCLEOTIDE SEQUENCE</scope>
</reference>
<feature type="compositionally biased region" description="Basic and acidic residues" evidence="1">
    <location>
        <begin position="127"/>
        <end position="143"/>
    </location>
</feature>
<feature type="compositionally biased region" description="Low complexity" evidence="1">
    <location>
        <begin position="35"/>
        <end position="50"/>
    </location>
</feature>
<feature type="region of interest" description="Disordered" evidence="1">
    <location>
        <begin position="88"/>
        <end position="146"/>
    </location>
</feature>
<organism evidence="2">
    <name type="scientific">Noccaea caerulescens</name>
    <name type="common">Alpine penny-cress</name>
    <name type="synonym">Thlaspi caerulescens</name>
    <dbReference type="NCBI Taxonomy" id="107243"/>
    <lineage>
        <taxon>Eukaryota</taxon>
        <taxon>Viridiplantae</taxon>
        <taxon>Streptophyta</taxon>
        <taxon>Embryophyta</taxon>
        <taxon>Tracheophyta</taxon>
        <taxon>Spermatophyta</taxon>
        <taxon>Magnoliopsida</taxon>
        <taxon>eudicotyledons</taxon>
        <taxon>Gunneridae</taxon>
        <taxon>Pentapetalae</taxon>
        <taxon>rosids</taxon>
        <taxon>malvids</taxon>
        <taxon>Brassicales</taxon>
        <taxon>Brassicaceae</taxon>
        <taxon>Coluteocarpeae</taxon>
        <taxon>Noccaea</taxon>
    </lineage>
</organism>
<feature type="region of interest" description="Disordered" evidence="1">
    <location>
        <begin position="31"/>
        <end position="68"/>
    </location>
</feature>
<protein>
    <submittedName>
        <fullName evidence="2">Uncharacterized protein</fullName>
    </submittedName>
</protein>
<name>A0A1J3CMN7_NOCCA</name>
<sequence>MNGKKKISSIFDNCHETASQEIFLRRCGFAQRGAPPDSDPSVGVSPPLDDGIASHRAASGDSETESVIGSGYDEDLVESHAIRFVSPPESAATVELEEDAADRTVPVDEDGGDSIALEKSGNLSSGHRREGESLESLSKEDGGKKKKLNVPLRDVVKAIVMNSRNTEEEDKEIEKMSCVQILMKKGFKFPGAIQNPSRF</sequence>
<evidence type="ECO:0000313" key="2">
    <source>
        <dbReference type="EMBL" id="JAU07136.1"/>
    </source>
</evidence>